<keyword evidence="2" id="KW-0378">Hydrolase</keyword>
<dbReference type="GO" id="GO:0016787">
    <property type="term" value="F:hydrolase activity"/>
    <property type="evidence" value="ECO:0007669"/>
    <property type="project" value="UniProtKB-KW"/>
</dbReference>
<reference evidence="2 3" key="1">
    <citation type="submission" date="2019-07" db="EMBL/GenBank/DDBJ databases">
        <authorList>
            <person name="Duangmal K."/>
            <person name="Teo W.F.A."/>
        </authorList>
    </citation>
    <scope>NUCLEOTIDE SEQUENCE [LARGE SCALE GENOMIC DNA]</scope>
    <source>
        <strain evidence="2 3">TBRC 6029</strain>
    </source>
</reference>
<protein>
    <submittedName>
        <fullName evidence="2">Alpha/beta hydrolase</fullName>
    </submittedName>
</protein>
<organism evidence="2 3">
    <name type="scientific">Amycolatopsis rhizosphaerae</name>
    <dbReference type="NCBI Taxonomy" id="2053003"/>
    <lineage>
        <taxon>Bacteria</taxon>
        <taxon>Bacillati</taxon>
        <taxon>Actinomycetota</taxon>
        <taxon>Actinomycetes</taxon>
        <taxon>Pseudonocardiales</taxon>
        <taxon>Pseudonocardiaceae</taxon>
        <taxon>Amycolatopsis</taxon>
    </lineage>
</organism>
<evidence type="ECO:0000313" key="2">
    <source>
        <dbReference type="EMBL" id="TVT58444.1"/>
    </source>
</evidence>
<keyword evidence="3" id="KW-1185">Reference proteome</keyword>
<dbReference type="OrthoDB" id="9804723at2"/>
<evidence type="ECO:0000259" key="1">
    <source>
        <dbReference type="Pfam" id="PF00561"/>
    </source>
</evidence>
<dbReference type="Gene3D" id="3.40.50.1820">
    <property type="entry name" value="alpha/beta hydrolase"/>
    <property type="match status" value="1"/>
</dbReference>
<gene>
    <name evidence="2" type="ORF">FNH05_06445</name>
</gene>
<dbReference type="PANTHER" id="PTHR43194">
    <property type="entry name" value="HYDROLASE ALPHA/BETA FOLD FAMILY"/>
    <property type="match status" value="1"/>
</dbReference>
<sequence length="217" mass="22173">MFAIAPDGGKIWYDHTPGEPTVLLVHGFASDSARTWGATGWPRALGGRGVLAVDLRGHGQSQGHRPPGGFTPENLADDLLAVLDAAGVAETDVITYSMGGLAGWALARRAPGRVRRLVLGGLGARPASAAEMAGVARELGATGLEAIAEDIAGHRIEGPAPVPALLAAGEADTLAPDAAELAAALGAPFAPLPNRNHFNALSSRAFKQAALEFLEAK</sequence>
<dbReference type="SUPFAM" id="SSF53474">
    <property type="entry name" value="alpha/beta-Hydrolases"/>
    <property type="match status" value="1"/>
</dbReference>
<dbReference type="InterPro" id="IPR050228">
    <property type="entry name" value="Carboxylesterase_BioH"/>
</dbReference>
<dbReference type="PANTHER" id="PTHR43194:SF5">
    <property type="entry name" value="PIMELOYL-[ACYL-CARRIER PROTEIN] METHYL ESTER ESTERASE"/>
    <property type="match status" value="1"/>
</dbReference>
<reference evidence="2 3" key="2">
    <citation type="submission" date="2019-08" db="EMBL/GenBank/DDBJ databases">
        <title>Amycolatopsis acidicola sp. nov., isolated from peat swamp forest soil.</title>
        <authorList>
            <person name="Srisuk N."/>
        </authorList>
    </citation>
    <scope>NUCLEOTIDE SEQUENCE [LARGE SCALE GENOMIC DNA]</scope>
    <source>
        <strain evidence="2 3">TBRC 6029</strain>
    </source>
</reference>
<dbReference type="EMBL" id="VJWX01000038">
    <property type="protein sequence ID" value="TVT58444.1"/>
    <property type="molecule type" value="Genomic_DNA"/>
</dbReference>
<dbReference type="Pfam" id="PF00561">
    <property type="entry name" value="Abhydrolase_1"/>
    <property type="match status" value="1"/>
</dbReference>
<accession>A0A558DBP3</accession>
<name>A0A558DBP3_9PSEU</name>
<dbReference type="RefSeq" id="WP_144586354.1">
    <property type="nucleotide sequence ID" value="NZ_VJWX01000038.1"/>
</dbReference>
<dbReference type="AlphaFoldDB" id="A0A558DBP3"/>
<evidence type="ECO:0000313" key="3">
    <source>
        <dbReference type="Proteomes" id="UP000320011"/>
    </source>
</evidence>
<dbReference type="InterPro" id="IPR029058">
    <property type="entry name" value="AB_hydrolase_fold"/>
</dbReference>
<feature type="domain" description="AB hydrolase-1" evidence="1">
    <location>
        <begin position="20"/>
        <end position="122"/>
    </location>
</feature>
<proteinExistence type="predicted"/>
<dbReference type="InterPro" id="IPR000073">
    <property type="entry name" value="AB_hydrolase_1"/>
</dbReference>
<dbReference type="Proteomes" id="UP000320011">
    <property type="component" value="Unassembled WGS sequence"/>
</dbReference>
<comment type="caution">
    <text evidence="2">The sequence shown here is derived from an EMBL/GenBank/DDBJ whole genome shotgun (WGS) entry which is preliminary data.</text>
</comment>